<sequence>MASLQSIPRFLLPRGTVLLRPQHRFLAAPQAITTHLRYASATSKGLSEEFRRRQEALLKQKQKVIPVIPQPDKYRPPSHSARKPNRNLENKVYGPPVTEEDKKRMATKKYPNMMSPEGSFSYWFIHNRAIHLWITMGILVSLAVTAWYLDFISKTIYAELVPTRKEFFRHPFQSTSRFIEVYKMHMAQTSQQYQQQRLKKAEEIEKRKLYRLERKREAEERGEEYVEDPRYYIGEDGVRRRRVKRWFGIWE</sequence>
<gene>
    <name evidence="3" type="ORF">T440DRAFT_463391</name>
</gene>
<keyword evidence="4" id="KW-1185">Reference proteome</keyword>
<reference evidence="3" key="1">
    <citation type="submission" date="2020-01" db="EMBL/GenBank/DDBJ databases">
        <authorList>
            <consortium name="DOE Joint Genome Institute"/>
            <person name="Haridas S."/>
            <person name="Albert R."/>
            <person name="Binder M."/>
            <person name="Bloem J."/>
            <person name="Labutti K."/>
            <person name="Salamov A."/>
            <person name="Andreopoulos B."/>
            <person name="Baker S.E."/>
            <person name="Barry K."/>
            <person name="Bills G."/>
            <person name="Bluhm B.H."/>
            <person name="Cannon C."/>
            <person name="Castanera R."/>
            <person name="Culley D.E."/>
            <person name="Daum C."/>
            <person name="Ezra D."/>
            <person name="Gonzalez J.B."/>
            <person name="Henrissat B."/>
            <person name="Kuo A."/>
            <person name="Liang C."/>
            <person name="Lipzen A."/>
            <person name="Lutzoni F."/>
            <person name="Magnuson J."/>
            <person name="Mondo S."/>
            <person name="Nolan M."/>
            <person name="Ohm R."/>
            <person name="Pangilinan J."/>
            <person name="Park H.-J."/>
            <person name="Ramirez L."/>
            <person name="Alfaro M."/>
            <person name="Sun H."/>
            <person name="Tritt A."/>
            <person name="Yoshinaga Y."/>
            <person name="Zwiers L.-H."/>
            <person name="Turgeon B.G."/>
            <person name="Goodwin S.B."/>
            <person name="Spatafora J.W."/>
            <person name="Crous P.W."/>
            <person name="Grigoriev I.V."/>
        </authorList>
    </citation>
    <scope>NUCLEOTIDE SEQUENCE</scope>
    <source>
        <strain evidence="3">IPT5</strain>
    </source>
</reference>
<organism evidence="3 4">
    <name type="scientific">Plenodomus tracheiphilus IPT5</name>
    <dbReference type="NCBI Taxonomy" id="1408161"/>
    <lineage>
        <taxon>Eukaryota</taxon>
        <taxon>Fungi</taxon>
        <taxon>Dikarya</taxon>
        <taxon>Ascomycota</taxon>
        <taxon>Pezizomycotina</taxon>
        <taxon>Dothideomycetes</taxon>
        <taxon>Pleosporomycetidae</taxon>
        <taxon>Pleosporales</taxon>
        <taxon>Pleosporineae</taxon>
        <taxon>Leptosphaeriaceae</taxon>
        <taxon>Plenodomus</taxon>
    </lineage>
</organism>
<dbReference type="EMBL" id="MU006289">
    <property type="protein sequence ID" value="KAF2856057.1"/>
    <property type="molecule type" value="Genomic_DNA"/>
</dbReference>
<evidence type="ECO:0000313" key="3">
    <source>
        <dbReference type="EMBL" id="KAF2856057.1"/>
    </source>
</evidence>
<feature type="region of interest" description="Disordered" evidence="1">
    <location>
        <begin position="69"/>
        <end position="103"/>
    </location>
</feature>
<evidence type="ECO:0000313" key="4">
    <source>
        <dbReference type="Proteomes" id="UP000799423"/>
    </source>
</evidence>
<dbReference type="AlphaFoldDB" id="A0A6A7BMM5"/>
<evidence type="ECO:0000256" key="2">
    <source>
        <dbReference type="SAM" id="Phobius"/>
    </source>
</evidence>
<keyword evidence="2" id="KW-0472">Membrane</keyword>
<name>A0A6A7BMM5_9PLEO</name>
<dbReference type="OrthoDB" id="5397827at2759"/>
<dbReference type="Proteomes" id="UP000799423">
    <property type="component" value="Unassembled WGS sequence"/>
</dbReference>
<accession>A0A6A7BMM5</accession>
<feature type="transmembrane region" description="Helical" evidence="2">
    <location>
        <begin position="130"/>
        <end position="149"/>
    </location>
</feature>
<protein>
    <submittedName>
        <fullName evidence="3">Uncharacterized protein</fullName>
    </submittedName>
</protein>
<keyword evidence="2" id="KW-0812">Transmembrane</keyword>
<evidence type="ECO:0000256" key="1">
    <source>
        <dbReference type="SAM" id="MobiDB-lite"/>
    </source>
</evidence>
<proteinExistence type="predicted"/>
<keyword evidence="2" id="KW-1133">Transmembrane helix</keyword>